<keyword evidence="3" id="KW-1185">Reference proteome</keyword>
<comment type="caution">
    <text evidence="2">The sequence shown here is derived from an EMBL/GenBank/DDBJ whole genome shotgun (WGS) entry which is preliminary data.</text>
</comment>
<dbReference type="InterPro" id="IPR043129">
    <property type="entry name" value="ATPase_NBD"/>
</dbReference>
<protein>
    <submittedName>
        <fullName evidence="2">ROK family protein</fullName>
    </submittedName>
</protein>
<dbReference type="Pfam" id="PF00480">
    <property type="entry name" value="ROK"/>
    <property type="match status" value="1"/>
</dbReference>
<dbReference type="EMBL" id="JAGGDJ010000054">
    <property type="protein sequence ID" value="MBO7748342.1"/>
    <property type="molecule type" value="Genomic_DNA"/>
</dbReference>
<dbReference type="InterPro" id="IPR000600">
    <property type="entry name" value="ROK"/>
</dbReference>
<evidence type="ECO:0000256" key="1">
    <source>
        <dbReference type="ARBA" id="ARBA00006479"/>
    </source>
</evidence>
<organism evidence="2 3">
    <name type="scientific">Paenibacillus artemisiicola</name>
    <dbReference type="NCBI Taxonomy" id="1172618"/>
    <lineage>
        <taxon>Bacteria</taxon>
        <taxon>Bacillati</taxon>
        <taxon>Bacillota</taxon>
        <taxon>Bacilli</taxon>
        <taxon>Bacillales</taxon>
        <taxon>Paenibacillaceae</taxon>
        <taxon>Paenibacillus</taxon>
    </lineage>
</organism>
<accession>A0ABS3WJ95</accession>
<sequence length="321" mass="33045">MMNQVHIGVDIGGTNTAIGLFDQELALRAKRSFATSLPHYPGKTDRPIPFLDELAERIFRLVGEHAPGAKLAAVGMGVPGRVDPVNGIALAASNLAWANVPVAAEMSERLGVPVYIDNDVRIFMLGEAMAGAAKGSGSVIGVTLGTGMAAAVMVDGKMWEGHRGFAGELGHDQVPGYHARCNCGGYGCLETIASATGIARLGAEAAANGRIPFLHSPDGRITARDVYLAAMAGDSAAADIFRFVGATLGSKLTTAVYLLNPEMIIVGGGAAAAGELLLGPLREAIYGKYRFEVKPAVVAAALGDSAGLYGGVHYAIGRGSE</sequence>
<dbReference type="SUPFAM" id="SSF53067">
    <property type="entry name" value="Actin-like ATPase domain"/>
    <property type="match status" value="1"/>
</dbReference>
<evidence type="ECO:0000313" key="2">
    <source>
        <dbReference type="EMBL" id="MBO7748342.1"/>
    </source>
</evidence>
<comment type="similarity">
    <text evidence="1">Belongs to the ROK (NagC/XylR) family.</text>
</comment>
<dbReference type="Proteomes" id="UP000670947">
    <property type="component" value="Unassembled WGS sequence"/>
</dbReference>
<proteinExistence type="inferred from homology"/>
<name>A0ABS3WJ95_9BACL</name>
<evidence type="ECO:0000313" key="3">
    <source>
        <dbReference type="Proteomes" id="UP000670947"/>
    </source>
</evidence>
<gene>
    <name evidence="2" type="ORF">I8J29_29570</name>
</gene>
<reference evidence="2 3" key="1">
    <citation type="submission" date="2021-03" db="EMBL/GenBank/DDBJ databases">
        <title>Paenibacillus artemisicola MWE-103 whole genome sequence.</title>
        <authorList>
            <person name="Ham Y.J."/>
        </authorList>
    </citation>
    <scope>NUCLEOTIDE SEQUENCE [LARGE SCALE GENOMIC DNA]</scope>
    <source>
        <strain evidence="2 3">MWE-103</strain>
    </source>
</reference>
<dbReference type="Gene3D" id="3.30.420.40">
    <property type="match status" value="2"/>
</dbReference>
<dbReference type="RefSeq" id="WP_208850914.1">
    <property type="nucleotide sequence ID" value="NZ_JAGGDJ010000054.1"/>
</dbReference>
<dbReference type="PANTHER" id="PTHR18964:SF149">
    <property type="entry name" value="BIFUNCTIONAL UDP-N-ACETYLGLUCOSAMINE 2-EPIMERASE_N-ACETYLMANNOSAMINE KINASE"/>
    <property type="match status" value="1"/>
</dbReference>
<dbReference type="PANTHER" id="PTHR18964">
    <property type="entry name" value="ROK (REPRESSOR, ORF, KINASE) FAMILY"/>
    <property type="match status" value="1"/>
</dbReference>